<dbReference type="InterPro" id="IPR010200">
    <property type="entry name" value="HflC"/>
</dbReference>
<feature type="transmembrane region" description="Helical" evidence="6">
    <location>
        <begin position="7"/>
        <end position="28"/>
    </location>
</feature>
<evidence type="ECO:0000256" key="1">
    <source>
        <dbReference type="ARBA" id="ARBA00004370"/>
    </source>
</evidence>
<dbReference type="SMART" id="SM00244">
    <property type="entry name" value="PHB"/>
    <property type="match status" value="1"/>
</dbReference>
<dbReference type="EMBL" id="LAZR01000930">
    <property type="protein sequence ID" value="KKN54420.1"/>
    <property type="molecule type" value="Genomic_DNA"/>
</dbReference>
<dbReference type="PANTHER" id="PTHR42911">
    <property type="entry name" value="MODULATOR OF FTSH PROTEASE HFLC"/>
    <property type="match status" value="1"/>
</dbReference>
<dbReference type="Pfam" id="PF01145">
    <property type="entry name" value="Band_7"/>
    <property type="match status" value="1"/>
</dbReference>
<dbReference type="CDD" id="cd03405">
    <property type="entry name" value="SPFH_HflC"/>
    <property type="match status" value="1"/>
</dbReference>
<gene>
    <name evidence="8" type="ORF">LCGC14_0592670</name>
</gene>
<dbReference type="PANTHER" id="PTHR42911:SF1">
    <property type="entry name" value="MODULATOR OF FTSH PROTEASE HFLC"/>
    <property type="match status" value="1"/>
</dbReference>
<proteinExistence type="inferred from homology"/>
<reference evidence="8" key="1">
    <citation type="journal article" date="2015" name="Nature">
        <title>Complex archaea that bridge the gap between prokaryotes and eukaryotes.</title>
        <authorList>
            <person name="Spang A."/>
            <person name="Saw J.H."/>
            <person name="Jorgensen S.L."/>
            <person name="Zaremba-Niedzwiedzka K."/>
            <person name="Martijn J."/>
            <person name="Lind A.E."/>
            <person name="van Eijk R."/>
            <person name="Schleper C."/>
            <person name="Guy L."/>
            <person name="Ettema T.J."/>
        </authorList>
    </citation>
    <scope>NUCLEOTIDE SEQUENCE</scope>
</reference>
<evidence type="ECO:0000256" key="5">
    <source>
        <dbReference type="ARBA" id="ARBA00023136"/>
    </source>
</evidence>
<dbReference type="SUPFAM" id="SSF117892">
    <property type="entry name" value="Band 7/SPFH domain"/>
    <property type="match status" value="1"/>
</dbReference>
<dbReference type="InterPro" id="IPR036013">
    <property type="entry name" value="Band_7/SPFH_dom_sf"/>
</dbReference>
<accession>A0A0F9RD02</accession>
<organism evidence="8">
    <name type="scientific">marine sediment metagenome</name>
    <dbReference type="NCBI Taxonomy" id="412755"/>
    <lineage>
        <taxon>unclassified sequences</taxon>
        <taxon>metagenomes</taxon>
        <taxon>ecological metagenomes</taxon>
    </lineage>
</organism>
<comment type="caution">
    <text evidence="8">The sequence shown here is derived from an EMBL/GenBank/DDBJ whole genome shotgun (WGS) entry which is preliminary data.</text>
</comment>
<dbReference type="InterPro" id="IPR001107">
    <property type="entry name" value="Band_7"/>
</dbReference>
<dbReference type="AlphaFoldDB" id="A0A0F9RD02"/>
<comment type="subcellular location">
    <subcellularLocation>
        <location evidence="1">Membrane</location>
    </subcellularLocation>
</comment>
<keyword evidence="4 6" id="KW-1133">Transmembrane helix</keyword>
<evidence type="ECO:0000256" key="4">
    <source>
        <dbReference type="ARBA" id="ARBA00022989"/>
    </source>
</evidence>
<dbReference type="Gene3D" id="3.30.479.30">
    <property type="entry name" value="Band 7 domain"/>
    <property type="match status" value="1"/>
</dbReference>
<keyword evidence="5 6" id="KW-0472">Membrane</keyword>
<sequence>MNKSTKSIILIAVPFAILIVLLNAFYVVSETKQVIITQFGQPMGDAVIKPGLHLKVPFIQKANYFEKRWLEWDGDANQIPTKDKKFIWVDTYARWRISDPLIFFQRLRDERGAQSRIDDIIDGQTRNVIANFDLIEIVRSSNREFELTEELAILDIAAAIPEIETGRERIAQIILEKSSEITPELGVELRDVKIKRINYVEEVQRKVFDRMISERKRIAAKYRSEGDGKSAEIRGEKERELKNIQSAAYRKAQEIKGKADAEATKIYANAYNRDPEFYQFMKTLETYVSTMDKDTWLLLSTDAEFLKYLKSSRR</sequence>
<evidence type="ECO:0000313" key="8">
    <source>
        <dbReference type="EMBL" id="KKN54420.1"/>
    </source>
</evidence>
<name>A0A0F9RD02_9ZZZZ</name>
<evidence type="ECO:0000256" key="6">
    <source>
        <dbReference type="SAM" id="Phobius"/>
    </source>
</evidence>
<feature type="domain" description="Band 7" evidence="7">
    <location>
        <begin position="23"/>
        <end position="211"/>
    </location>
</feature>
<protein>
    <recommendedName>
        <fullName evidence="7">Band 7 domain-containing protein</fullName>
    </recommendedName>
</protein>
<evidence type="ECO:0000256" key="3">
    <source>
        <dbReference type="ARBA" id="ARBA00022692"/>
    </source>
</evidence>
<evidence type="ECO:0000256" key="2">
    <source>
        <dbReference type="ARBA" id="ARBA00007862"/>
    </source>
</evidence>
<keyword evidence="3 6" id="KW-0812">Transmembrane</keyword>
<dbReference type="PIRSF" id="PIRSF005651">
    <property type="entry name" value="HflC"/>
    <property type="match status" value="1"/>
</dbReference>
<evidence type="ECO:0000259" key="7">
    <source>
        <dbReference type="SMART" id="SM00244"/>
    </source>
</evidence>
<dbReference type="GO" id="GO:0016020">
    <property type="term" value="C:membrane"/>
    <property type="evidence" value="ECO:0007669"/>
    <property type="project" value="UniProtKB-SubCell"/>
</dbReference>
<comment type="similarity">
    <text evidence="2">Belongs to the band 7/mec-2 family. HflC subfamily.</text>
</comment>
<dbReference type="NCBIfam" id="TIGR01932">
    <property type="entry name" value="hflC"/>
    <property type="match status" value="1"/>
</dbReference>